<dbReference type="PANTHER" id="PTHR22950:SF692">
    <property type="entry name" value="TRANSMEMBRANE AMINO ACID TRANSPORTER FAMILY PROTEIN"/>
    <property type="match status" value="1"/>
</dbReference>
<feature type="region of interest" description="Disordered" evidence="8">
    <location>
        <begin position="1"/>
        <end position="64"/>
    </location>
</feature>
<keyword evidence="4" id="KW-0029">Amino-acid transport</keyword>
<evidence type="ECO:0000256" key="1">
    <source>
        <dbReference type="ARBA" id="ARBA00004141"/>
    </source>
</evidence>
<feature type="transmembrane region" description="Helical" evidence="9">
    <location>
        <begin position="462"/>
        <end position="482"/>
    </location>
</feature>
<gene>
    <name evidence="11" type="ORF">MtrunA17_Chr7g0239021</name>
</gene>
<evidence type="ECO:0000256" key="9">
    <source>
        <dbReference type="SAM" id="Phobius"/>
    </source>
</evidence>
<feature type="compositionally biased region" description="Acidic residues" evidence="8">
    <location>
        <begin position="19"/>
        <end position="29"/>
    </location>
</feature>
<feature type="compositionally biased region" description="Polar residues" evidence="8">
    <location>
        <begin position="132"/>
        <end position="148"/>
    </location>
</feature>
<dbReference type="GO" id="GO:0031090">
    <property type="term" value="C:organelle membrane"/>
    <property type="evidence" value="ECO:0007669"/>
    <property type="project" value="UniProtKB-ARBA"/>
</dbReference>
<dbReference type="FunFam" id="1.20.1740.10:FF:000047">
    <property type="entry name" value="Amino acid transporter AVT1A"/>
    <property type="match status" value="1"/>
</dbReference>
<dbReference type="OrthoDB" id="655540at2759"/>
<feature type="compositionally biased region" description="Basic and acidic residues" evidence="8">
    <location>
        <begin position="1"/>
        <end position="18"/>
    </location>
</feature>
<feature type="transmembrane region" description="Helical" evidence="9">
    <location>
        <begin position="377"/>
        <end position="402"/>
    </location>
</feature>
<dbReference type="PANTHER" id="PTHR22950">
    <property type="entry name" value="AMINO ACID TRANSPORTER"/>
    <property type="match status" value="1"/>
</dbReference>
<accession>A0A396H0B0</accession>
<evidence type="ECO:0000256" key="6">
    <source>
        <dbReference type="ARBA" id="ARBA00023136"/>
    </source>
</evidence>
<feature type="transmembrane region" description="Helical" evidence="9">
    <location>
        <begin position="519"/>
        <end position="540"/>
    </location>
</feature>
<comment type="subcellular location">
    <subcellularLocation>
        <location evidence="1">Membrane</location>
        <topology evidence="1">Multi-pass membrane protein</topology>
    </subcellularLocation>
</comment>
<dbReference type="Gramene" id="rna40586">
    <property type="protein sequence ID" value="RHN46143.1"/>
    <property type="gene ID" value="gene40586"/>
</dbReference>
<keyword evidence="2" id="KW-0813">Transport</keyword>
<dbReference type="Pfam" id="PF01490">
    <property type="entry name" value="Aa_trans"/>
    <property type="match status" value="1"/>
</dbReference>
<keyword evidence="6 9" id="KW-0472">Membrane</keyword>
<evidence type="ECO:0000256" key="4">
    <source>
        <dbReference type="ARBA" id="ARBA00022970"/>
    </source>
</evidence>
<feature type="transmembrane region" description="Helical" evidence="9">
    <location>
        <begin position="302"/>
        <end position="325"/>
    </location>
</feature>
<feature type="transmembrane region" description="Helical" evidence="9">
    <location>
        <begin position="190"/>
        <end position="213"/>
    </location>
</feature>
<evidence type="ECO:0000256" key="2">
    <source>
        <dbReference type="ARBA" id="ARBA00022448"/>
    </source>
</evidence>
<dbReference type="Proteomes" id="UP000265566">
    <property type="component" value="Chromosome 7"/>
</dbReference>
<dbReference type="GO" id="GO:0006865">
    <property type="term" value="P:amino acid transport"/>
    <property type="evidence" value="ECO:0007669"/>
    <property type="project" value="UniProtKB-KW"/>
</dbReference>
<feature type="compositionally biased region" description="Basic and acidic residues" evidence="8">
    <location>
        <begin position="30"/>
        <end position="39"/>
    </location>
</feature>
<feature type="compositionally biased region" description="Polar residues" evidence="8">
    <location>
        <begin position="49"/>
        <end position="64"/>
    </location>
</feature>
<reference evidence="12" key="1">
    <citation type="journal article" date="2018" name="Nat. Plants">
        <title>Whole-genome landscape of Medicago truncatula symbiotic genes.</title>
        <authorList>
            <person name="Pecrix Y."/>
            <person name="Staton S.E."/>
            <person name="Sallet E."/>
            <person name="Lelandais-Briere C."/>
            <person name="Moreau S."/>
            <person name="Carrere S."/>
            <person name="Blein T."/>
            <person name="Jardinaud M.F."/>
            <person name="Latrasse D."/>
            <person name="Zouine M."/>
            <person name="Zahm M."/>
            <person name="Kreplak J."/>
            <person name="Mayjonade B."/>
            <person name="Satge C."/>
            <person name="Perez M."/>
            <person name="Cauet S."/>
            <person name="Marande W."/>
            <person name="Chantry-Darmon C."/>
            <person name="Lopez-Roques C."/>
            <person name="Bouchez O."/>
            <person name="Berard A."/>
            <person name="Debelle F."/>
            <person name="Munos S."/>
            <person name="Bendahmane A."/>
            <person name="Berges H."/>
            <person name="Niebel A."/>
            <person name="Buitink J."/>
            <person name="Frugier F."/>
            <person name="Benhamed M."/>
            <person name="Crespi M."/>
            <person name="Gouzy J."/>
            <person name="Gamas P."/>
        </authorList>
    </citation>
    <scope>NUCLEOTIDE SEQUENCE [LARGE SCALE GENOMIC DNA]</scope>
    <source>
        <strain evidence="12">cv. Jemalong A17</strain>
    </source>
</reference>
<sequence>MQRGEMKLDEDLDHKLDREDDFQTDDEENQADRDFKNQMDDDDTESSDNKNSPPSRYSSNEVDFNTTWPQTYRTSMDMLTSVSVTPPGISFLRKIGSAGKGSYLFKENQDDYNSLTIPLVTEEDSIKKEDPTSTTSHHQSPVSCSKISTSEFPTPQRQCSLAQSVINGTNLLCGIGLMTMPYAVKEGGLLSLTLLLLFAVICCYTGILLMRCLQSYPGLHSYPDIGQAAFGTAGRFGIAIVLYMELFASCVEFLTLISDNLSSLFPNTSMFIAGTELSTHQVFGITAALLVLPTVWLRNLSLLSYISVGGIFATIVVALCLFWVGAIDQVGIINPGNKLIDIEKISVSIGLFGFGFAGHAVFPNVYSSMKDQSKFPLVLYISFAFCLVMYISVGAVGYLLFGDKTESQFTLNMPKELYASKIATWTTVVTPLAKYALTLLPIASSIEELVPSPRLRCYPMSILIRTALVVSSLVVALSFPYFGSVMALIGSLMSMIVALIYPCACYLKLQSGKLSNMQITSCILIIIVGVISGILGTYSATTRIFGDGD</sequence>
<evidence type="ECO:0000313" key="12">
    <source>
        <dbReference type="Proteomes" id="UP000265566"/>
    </source>
</evidence>
<evidence type="ECO:0000256" key="3">
    <source>
        <dbReference type="ARBA" id="ARBA00022692"/>
    </source>
</evidence>
<proteinExistence type="inferred from homology"/>
<protein>
    <submittedName>
        <fullName evidence="11">Putative amino acid transporter, transmembrane domain-containing protein</fullName>
    </submittedName>
</protein>
<evidence type="ECO:0000259" key="10">
    <source>
        <dbReference type="Pfam" id="PF01490"/>
    </source>
</evidence>
<feature type="transmembrane region" description="Helical" evidence="9">
    <location>
        <begin position="234"/>
        <end position="257"/>
    </location>
</feature>
<comment type="similarity">
    <text evidence="7">Belongs to the amino acid/polyamine transporter 2 family. Amino acid/auxin permease (AAAP) (TC 2.A.18.5) subfamily.</text>
</comment>
<evidence type="ECO:0000313" key="11">
    <source>
        <dbReference type="EMBL" id="RHN46143.1"/>
    </source>
</evidence>
<keyword evidence="3 9" id="KW-0812">Transmembrane</keyword>
<evidence type="ECO:0000256" key="7">
    <source>
        <dbReference type="ARBA" id="ARBA00049662"/>
    </source>
</evidence>
<feature type="transmembrane region" description="Helical" evidence="9">
    <location>
        <begin position="277"/>
        <end position="295"/>
    </location>
</feature>
<keyword evidence="5 9" id="KW-1133">Transmembrane helix</keyword>
<organism evidence="11 12">
    <name type="scientific">Medicago truncatula</name>
    <name type="common">Barrel medic</name>
    <name type="synonym">Medicago tribuloides</name>
    <dbReference type="NCBI Taxonomy" id="3880"/>
    <lineage>
        <taxon>Eukaryota</taxon>
        <taxon>Viridiplantae</taxon>
        <taxon>Streptophyta</taxon>
        <taxon>Embryophyta</taxon>
        <taxon>Tracheophyta</taxon>
        <taxon>Spermatophyta</taxon>
        <taxon>Magnoliopsida</taxon>
        <taxon>eudicotyledons</taxon>
        <taxon>Gunneridae</taxon>
        <taxon>Pentapetalae</taxon>
        <taxon>rosids</taxon>
        <taxon>fabids</taxon>
        <taxon>Fabales</taxon>
        <taxon>Fabaceae</taxon>
        <taxon>Papilionoideae</taxon>
        <taxon>50 kb inversion clade</taxon>
        <taxon>NPAAA clade</taxon>
        <taxon>Hologalegina</taxon>
        <taxon>IRL clade</taxon>
        <taxon>Trifolieae</taxon>
        <taxon>Medicago</taxon>
    </lineage>
</organism>
<dbReference type="InterPro" id="IPR013057">
    <property type="entry name" value="AA_transpt_TM"/>
</dbReference>
<dbReference type="EMBL" id="PSQE01000007">
    <property type="protein sequence ID" value="RHN46143.1"/>
    <property type="molecule type" value="Genomic_DNA"/>
</dbReference>
<dbReference type="AlphaFoldDB" id="A0A396H0B0"/>
<name>A0A396H0B0_MEDTR</name>
<evidence type="ECO:0000256" key="5">
    <source>
        <dbReference type="ARBA" id="ARBA00022989"/>
    </source>
</evidence>
<feature type="region of interest" description="Disordered" evidence="8">
    <location>
        <begin position="124"/>
        <end position="148"/>
    </location>
</feature>
<feature type="transmembrane region" description="Helical" evidence="9">
    <location>
        <begin position="345"/>
        <end position="365"/>
    </location>
</feature>
<evidence type="ECO:0000256" key="8">
    <source>
        <dbReference type="SAM" id="MobiDB-lite"/>
    </source>
</evidence>
<feature type="domain" description="Amino acid transporter transmembrane" evidence="10">
    <location>
        <begin position="159"/>
        <end position="539"/>
    </location>
</feature>
<comment type="caution">
    <text evidence="11">The sequence shown here is derived from an EMBL/GenBank/DDBJ whole genome shotgun (WGS) entry which is preliminary data.</text>
</comment>
<feature type="transmembrane region" description="Helical" evidence="9">
    <location>
        <begin position="488"/>
        <end position="507"/>
    </location>
</feature>